<accession>A0ACB8TM37</accession>
<gene>
    <name evidence="1" type="ORF">BDY19DRAFT_981016</name>
</gene>
<feature type="non-terminal residue" evidence="1">
    <location>
        <position position="150"/>
    </location>
</feature>
<evidence type="ECO:0000313" key="1">
    <source>
        <dbReference type="EMBL" id="KAI0083073.1"/>
    </source>
</evidence>
<dbReference type="Proteomes" id="UP001055072">
    <property type="component" value="Unassembled WGS sequence"/>
</dbReference>
<protein>
    <submittedName>
        <fullName evidence="1">Uncharacterized protein</fullName>
    </submittedName>
</protein>
<evidence type="ECO:0000313" key="2">
    <source>
        <dbReference type="Proteomes" id="UP001055072"/>
    </source>
</evidence>
<keyword evidence="2" id="KW-1185">Reference proteome</keyword>
<name>A0ACB8TM37_9APHY</name>
<organism evidence="1 2">
    <name type="scientific">Irpex rosettiformis</name>
    <dbReference type="NCBI Taxonomy" id="378272"/>
    <lineage>
        <taxon>Eukaryota</taxon>
        <taxon>Fungi</taxon>
        <taxon>Dikarya</taxon>
        <taxon>Basidiomycota</taxon>
        <taxon>Agaricomycotina</taxon>
        <taxon>Agaricomycetes</taxon>
        <taxon>Polyporales</taxon>
        <taxon>Irpicaceae</taxon>
        <taxon>Irpex</taxon>
    </lineage>
</organism>
<comment type="caution">
    <text evidence="1">The sequence shown here is derived from an EMBL/GenBank/DDBJ whole genome shotgun (WGS) entry which is preliminary data.</text>
</comment>
<dbReference type="EMBL" id="MU275000">
    <property type="protein sequence ID" value="KAI0083073.1"/>
    <property type="molecule type" value="Genomic_DNA"/>
</dbReference>
<reference evidence="1" key="1">
    <citation type="journal article" date="2021" name="Environ. Microbiol.">
        <title>Gene family expansions and transcriptome signatures uncover fungal adaptations to wood decay.</title>
        <authorList>
            <person name="Hage H."/>
            <person name="Miyauchi S."/>
            <person name="Viragh M."/>
            <person name="Drula E."/>
            <person name="Min B."/>
            <person name="Chaduli D."/>
            <person name="Navarro D."/>
            <person name="Favel A."/>
            <person name="Norest M."/>
            <person name="Lesage-Meessen L."/>
            <person name="Balint B."/>
            <person name="Merenyi Z."/>
            <person name="de Eugenio L."/>
            <person name="Morin E."/>
            <person name="Martinez A.T."/>
            <person name="Baldrian P."/>
            <person name="Stursova M."/>
            <person name="Martinez M.J."/>
            <person name="Novotny C."/>
            <person name="Magnuson J.K."/>
            <person name="Spatafora J.W."/>
            <person name="Maurice S."/>
            <person name="Pangilinan J."/>
            <person name="Andreopoulos W."/>
            <person name="LaButti K."/>
            <person name="Hundley H."/>
            <person name="Na H."/>
            <person name="Kuo A."/>
            <person name="Barry K."/>
            <person name="Lipzen A."/>
            <person name="Henrissat B."/>
            <person name="Riley R."/>
            <person name="Ahrendt S."/>
            <person name="Nagy L.G."/>
            <person name="Grigoriev I.V."/>
            <person name="Martin F."/>
            <person name="Rosso M.N."/>
        </authorList>
    </citation>
    <scope>NUCLEOTIDE SEQUENCE</scope>
    <source>
        <strain evidence="1">CBS 384.51</strain>
    </source>
</reference>
<sequence>MVEAEAWGCIPHQQGCPQRRGKDRKFAGCATGIDGCVSPYPPLGGPANALYGVVVLLDLLSPAAPTPAVFAFAFQGSTPPTTPGCCGLASGFSDVLVEFLGTAAASSVCDEGCDNDEDNKANDGEDVCYGVCSPFVGSAIFGCGGAPVVA</sequence>
<proteinExistence type="predicted"/>